<sequence>MAALLVAVVALSTVAPVAAWGAVLIWSFAARWVDRAMTAMVVRRFDAGRRSTDPLVAAAAAPWQALIAVISTVVAAILPLIVGVAGAVATALGVAVLHGGDPQLGRPLPIAVGTLLGTALSWWGPGGRRCAADRAASCARSHRNP</sequence>
<evidence type="ECO:0000256" key="1">
    <source>
        <dbReference type="SAM" id="Phobius"/>
    </source>
</evidence>
<reference evidence="3" key="1">
    <citation type="journal article" date="2019" name="Int. J. Syst. Evol. Microbiol.">
        <title>The Global Catalogue of Microorganisms (GCM) 10K type strain sequencing project: providing services to taxonomists for standard genome sequencing and annotation.</title>
        <authorList>
            <consortium name="The Broad Institute Genomics Platform"/>
            <consortium name="The Broad Institute Genome Sequencing Center for Infectious Disease"/>
            <person name="Wu L."/>
            <person name="Ma J."/>
        </authorList>
    </citation>
    <scope>NUCLEOTIDE SEQUENCE [LARGE SCALE GENOMIC DNA]</scope>
    <source>
        <strain evidence="3">NBRC 106593</strain>
    </source>
</reference>
<protein>
    <submittedName>
        <fullName evidence="2">Uncharacterized protein</fullName>
    </submittedName>
</protein>
<keyword evidence="3" id="KW-1185">Reference proteome</keyword>
<organism evidence="2 3">
    <name type="scientific">Branchiibius cervicis</name>
    <dbReference type="NCBI Taxonomy" id="908252"/>
    <lineage>
        <taxon>Bacteria</taxon>
        <taxon>Bacillati</taxon>
        <taxon>Actinomycetota</taxon>
        <taxon>Actinomycetes</taxon>
        <taxon>Micrococcales</taxon>
        <taxon>Dermacoccaceae</taxon>
        <taxon>Branchiibius</taxon>
    </lineage>
</organism>
<proteinExistence type="predicted"/>
<keyword evidence="1" id="KW-1133">Transmembrane helix</keyword>
<accession>A0ABW2AWC3</accession>
<keyword evidence="1" id="KW-0472">Membrane</keyword>
<dbReference type="EMBL" id="JBHSWJ010000002">
    <property type="protein sequence ID" value="MFC6715288.1"/>
    <property type="molecule type" value="Genomic_DNA"/>
</dbReference>
<dbReference type="Proteomes" id="UP001596356">
    <property type="component" value="Unassembled WGS sequence"/>
</dbReference>
<keyword evidence="1" id="KW-0812">Transmembrane</keyword>
<name>A0ABW2AWC3_9MICO</name>
<evidence type="ECO:0000313" key="3">
    <source>
        <dbReference type="Proteomes" id="UP001596356"/>
    </source>
</evidence>
<feature type="transmembrane region" description="Helical" evidence="1">
    <location>
        <begin position="65"/>
        <end position="97"/>
    </location>
</feature>
<dbReference type="RefSeq" id="WP_377824287.1">
    <property type="nucleotide sequence ID" value="NZ_JBHSWJ010000002.1"/>
</dbReference>
<gene>
    <name evidence="2" type="ORF">ACFQBT_16295</name>
</gene>
<evidence type="ECO:0000313" key="2">
    <source>
        <dbReference type="EMBL" id="MFC6715288.1"/>
    </source>
</evidence>
<comment type="caution">
    <text evidence="2">The sequence shown here is derived from an EMBL/GenBank/DDBJ whole genome shotgun (WGS) entry which is preliminary data.</text>
</comment>